<accession>A0A9Q3E6T9</accession>
<evidence type="ECO:0000313" key="2">
    <source>
        <dbReference type="EMBL" id="MBW0517110.1"/>
    </source>
</evidence>
<organism evidence="2 3">
    <name type="scientific">Austropuccinia psidii MF-1</name>
    <dbReference type="NCBI Taxonomy" id="1389203"/>
    <lineage>
        <taxon>Eukaryota</taxon>
        <taxon>Fungi</taxon>
        <taxon>Dikarya</taxon>
        <taxon>Basidiomycota</taxon>
        <taxon>Pucciniomycotina</taxon>
        <taxon>Pucciniomycetes</taxon>
        <taxon>Pucciniales</taxon>
        <taxon>Sphaerophragmiaceae</taxon>
        <taxon>Austropuccinia</taxon>
    </lineage>
</organism>
<sequence>MSLLDLNNHPGPPLQPWVGRIFVVLDPSNGSRLWAPEDPENLGSGASNSPHRPQNVGPQHHQRLKWAQKCTEAKMTQNHHRKVNEPKSRGGANWVQNQFFRGILRYNGDKTPLLEDF</sequence>
<keyword evidence="3" id="KW-1185">Reference proteome</keyword>
<comment type="caution">
    <text evidence="2">The sequence shown here is derived from an EMBL/GenBank/DDBJ whole genome shotgun (WGS) entry which is preliminary data.</text>
</comment>
<reference evidence="2" key="1">
    <citation type="submission" date="2021-03" db="EMBL/GenBank/DDBJ databases">
        <title>Draft genome sequence of rust myrtle Austropuccinia psidii MF-1, a brazilian biotype.</title>
        <authorList>
            <person name="Quecine M.C."/>
            <person name="Pachon D.M.R."/>
            <person name="Bonatelli M.L."/>
            <person name="Correr F.H."/>
            <person name="Franceschini L.M."/>
            <person name="Leite T.F."/>
            <person name="Margarido G.R.A."/>
            <person name="Almeida C.A."/>
            <person name="Ferrarezi J.A."/>
            <person name="Labate C.A."/>
        </authorList>
    </citation>
    <scope>NUCLEOTIDE SEQUENCE</scope>
    <source>
        <strain evidence="2">MF-1</strain>
    </source>
</reference>
<dbReference type="AlphaFoldDB" id="A0A9Q3E6T9"/>
<evidence type="ECO:0000313" key="3">
    <source>
        <dbReference type="Proteomes" id="UP000765509"/>
    </source>
</evidence>
<feature type="region of interest" description="Disordered" evidence="1">
    <location>
        <begin position="32"/>
        <end position="62"/>
    </location>
</feature>
<protein>
    <submittedName>
        <fullName evidence="2">Uncharacterized protein</fullName>
    </submittedName>
</protein>
<evidence type="ECO:0000256" key="1">
    <source>
        <dbReference type="SAM" id="MobiDB-lite"/>
    </source>
</evidence>
<dbReference type="EMBL" id="AVOT02025687">
    <property type="protein sequence ID" value="MBW0517110.1"/>
    <property type="molecule type" value="Genomic_DNA"/>
</dbReference>
<name>A0A9Q3E6T9_9BASI</name>
<gene>
    <name evidence="2" type="ORF">O181_056825</name>
</gene>
<proteinExistence type="predicted"/>
<dbReference type="Proteomes" id="UP000765509">
    <property type="component" value="Unassembled WGS sequence"/>
</dbReference>